<keyword evidence="4 8" id="KW-0472">Membrane</keyword>
<reference evidence="11" key="1">
    <citation type="journal article" date="2019" name="Int. J. Syst. Evol. Microbiol.">
        <title>The Global Catalogue of Microorganisms (GCM) 10K type strain sequencing project: providing services to taxonomists for standard genome sequencing and annotation.</title>
        <authorList>
            <consortium name="The Broad Institute Genomics Platform"/>
            <consortium name="The Broad Institute Genome Sequencing Center for Infectious Disease"/>
            <person name="Wu L."/>
            <person name="Ma J."/>
        </authorList>
    </citation>
    <scope>NUCLEOTIDE SEQUENCE [LARGE SCALE GENOMIC DNA]</scope>
    <source>
        <strain evidence="11">NBRC 108723</strain>
    </source>
</reference>
<dbReference type="InterPro" id="IPR006182">
    <property type="entry name" value="FliF_N_dom"/>
</dbReference>
<feature type="domain" description="Flagellar M-ring N-terminal" evidence="9">
    <location>
        <begin position="27"/>
        <end position="190"/>
    </location>
</feature>
<dbReference type="InterPro" id="IPR045851">
    <property type="entry name" value="AMP-bd_C_sf"/>
</dbReference>
<evidence type="ECO:0000256" key="8">
    <source>
        <dbReference type="RuleBase" id="RU364102"/>
    </source>
</evidence>
<proteinExistence type="inferred from homology"/>
<evidence type="ECO:0000313" key="10">
    <source>
        <dbReference type="EMBL" id="GLT17833.1"/>
    </source>
</evidence>
<evidence type="ECO:0000256" key="4">
    <source>
        <dbReference type="ARBA" id="ARBA00023136"/>
    </source>
</evidence>
<gene>
    <name evidence="10" type="ORF">GCM10007938_16110</name>
</gene>
<evidence type="ECO:0000256" key="1">
    <source>
        <dbReference type="ARBA" id="ARBA00004459"/>
    </source>
</evidence>
<comment type="subcellular location">
    <subcellularLocation>
        <location evidence="1">Cell outer membrane</location>
        <topology evidence="1">Lipid-anchor</topology>
    </subcellularLocation>
</comment>
<feature type="transmembrane region" description="Helical" evidence="8">
    <location>
        <begin position="211"/>
        <end position="233"/>
    </location>
</feature>
<accession>A0ABQ6EXD1</accession>
<evidence type="ECO:0000256" key="5">
    <source>
        <dbReference type="ARBA" id="ARBA00023139"/>
    </source>
</evidence>
<evidence type="ECO:0000313" key="11">
    <source>
        <dbReference type="Proteomes" id="UP001157138"/>
    </source>
</evidence>
<evidence type="ECO:0000256" key="2">
    <source>
        <dbReference type="ARBA" id="ARBA00009509"/>
    </source>
</evidence>
<name>A0ABQ6EXD1_9VIBR</name>
<keyword evidence="6 8" id="KW-0998">Cell outer membrane</keyword>
<evidence type="ECO:0000259" key="9">
    <source>
        <dbReference type="Pfam" id="PF01514"/>
    </source>
</evidence>
<dbReference type="Gene3D" id="3.30.70.1530">
    <property type="entry name" value="Hypothetical protein rpa1041"/>
    <property type="match status" value="1"/>
</dbReference>
<dbReference type="InterPro" id="IPR043427">
    <property type="entry name" value="YscJ/FliF"/>
</dbReference>
<keyword evidence="7 8" id="KW-0449">Lipoprotein</keyword>
<comment type="similarity">
    <text evidence="2 8">Belongs to the YscJ lipoprotein family.</text>
</comment>
<comment type="caution">
    <text evidence="10">The sequence shown here is derived from an EMBL/GenBank/DDBJ whole genome shotgun (WGS) entry which is preliminary data.</text>
</comment>
<evidence type="ECO:0000256" key="6">
    <source>
        <dbReference type="ARBA" id="ARBA00023237"/>
    </source>
</evidence>
<dbReference type="PROSITE" id="PS51257">
    <property type="entry name" value="PROKAR_LIPOPROTEIN"/>
    <property type="match status" value="1"/>
</dbReference>
<dbReference type="Proteomes" id="UP001157138">
    <property type="component" value="Unassembled WGS sequence"/>
</dbReference>
<keyword evidence="5 8" id="KW-0564">Palmitate</keyword>
<keyword evidence="3 8" id="KW-0732">Signal</keyword>
<organism evidence="10 11">
    <name type="scientific">Vibrio zhanjiangensis</name>
    <dbReference type="NCBI Taxonomy" id="1046128"/>
    <lineage>
        <taxon>Bacteria</taxon>
        <taxon>Pseudomonadati</taxon>
        <taxon>Pseudomonadota</taxon>
        <taxon>Gammaproteobacteria</taxon>
        <taxon>Vibrionales</taxon>
        <taxon>Vibrionaceae</taxon>
        <taxon>Vibrio</taxon>
    </lineage>
</organism>
<keyword evidence="8" id="KW-1133">Transmembrane helix</keyword>
<keyword evidence="11" id="KW-1185">Reference proteome</keyword>
<dbReference type="PANTHER" id="PTHR30046:SF2">
    <property type="entry name" value="YOP PROTEINS TRANSLOCATION LIPOPROTEIN J"/>
    <property type="match status" value="1"/>
</dbReference>
<dbReference type="NCBIfam" id="TIGR02544">
    <property type="entry name" value="III_secr_YscJ"/>
    <property type="match status" value="1"/>
</dbReference>
<protein>
    <recommendedName>
        <fullName evidence="8">Lipoprotein</fullName>
    </recommendedName>
</protein>
<dbReference type="RefSeq" id="WP_284191733.1">
    <property type="nucleotide sequence ID" value="NZ_BSPW01000027.1"/>
</dbReference>
<dbReference type="PRINTS" id="PR01338">
    <property type="entry name" value="TYPE3OMKPROT"/>
</dbReference>
<dbReference type="Gene3D" id="3.30.300.30">
    <property type="match status" value="1"/>
</dbReference>
<sequence>MNIKDMRNIFLKLTLLLFSLALVGCKEEMYSNLSESEANQMLALLLSEGIDAEKQSINGKSITLKVEGSQFSSAVELLKQNGYPKQEFATVEQLFPQDGLVSTPTQEKARFEYAISQSLAKTLNQIDGVISARVHLMIPAETRMKTKQPSSAAVFVKHSQEAEISQLTPQIKSLVQSSIEGLEYNNVKVILVESSTPPPIIKKVEESSSSAYLYIAIVILIMLSIAIACYSFFSIRKLKNKNLEMLENVVQESAS</sequence>
<evidence type="ECO:0000256" key="3">
    <source>
        <dbReference type="ARBA" id="ARBA00022729"/>
    </source>
</evidence>
<dbReference type="InterPro" id="IPR003282">
    <property type="entry name" value="T3SS_SctJ"/>
</dbReference>
<dbReference type="PANTHER" id="PTHR30046">
    <property type="entry name" value="FLAGELLAR M-RING PROTEIN"/>
    <property type="match status" value="1"/>
</dbReference>
<evidence type="ECO:0000256" key="7">
    <source>
        <dbReference type="ARBA" id="ARBA00023288"/>
    </source>
</evidence>
<dbReference type="EMBL" id="BSPW01000027">
    <property type="protein sequence ID" value="GLT17833.1"/>
    <property type="molecule type" value="Genomic_DNA"/>
</dbReference>
<keyword evidence="8" id="KW-0812">Transmembrane</keyword>
<dbReference type="Pfam" id="PF01514">
    <property type="entry name" value="YscJ_FliF"/>
    <property type="match status" value="1"/>
</dbReference>